<keyword evidence="3" id="KW-0808">Transferase</keyword>
<proteinExistence type="predicted"/>
<comment type="caution">
    <text evidence="3">The sequence shown here is derived from an EMBL/GenBank/DDBJ whole genome shotgun (WGS) entry which is preliminary data.</text>
</comment>
<dbReference type="Pfam" id="PF01757">
    <property type="entry name" value="Acyl_transf_3"/>
    <property type="match status" value="1"/>
</dbReference>
<feature type="transmembrane region" description="Helical" evidence="1">
    <location>
        <begin position="268"/>
        <end position="284"/>
    </location>
</feature>
<feature type="transmembrane region" description="Helical" evidence="1">
    <location>
        <begin position="238"/>
        <end position="256"/>
    </location>
</feature>
<feature type="transmembrane region" description="Helical" evidence="1">
    <location>
        <begin position="137"/>
        <end position="157"/>
    </location>
</feature>
<feature type="transmembrane region" description="Helical" evidence="1">
    <location>
        <begin position="304"/>
        <end position="321"/>
    </location>
</feature>
<evidence type="ECO:0000259" key="2">
    <source>
        <dbReference type="Pfam" id="PF01757"/>
    </source>
</evidence>
<keyword evidence="1" id="KW-0812">Transmembrane</keyword>
<dbReference type="GO" id="GO:0016746">
    <property type="term" value="F:acyltransferase activity"/>
    <property type="evidence" value="ECO:0007669"/>
    <property type="project" value="UniProtKB-KW"/>
</dbReference>
<keyword evidence="4" id="KW-1185">Reference proteome</keyword>
<feature type="transmembrane region" description="Helical" evidence="1">
    <location>
        <begin position="213"/>
        <end position="232"/>
    </location>
</feature>
<feature type="domain" description="Acyltransferase 3" evidence="2">
    <location>
        <begin position="8"/>
        <end position="314"/>
    </location>
</feature>
<protein>
    <submittedName>
        <fullName evidence="3">Acyltransferase family protein</fullName>
        <ecNumber evidence="3">2.3.-.-</ecNumber>
    </submittedName>
</protein>
<dbReference type="EC" id="2.3.-.-" evidence="3"/>
<keyword evidence="1" id="KW-0472">Membrane</keyword>
<dbReference type="InterPro" id="IPR002656">
    <property type="entry name" value="Acyl_transf_3_dom"/>
</dbReference>
<evidence type="ECO:0000313" key="3">
    <source>
        <dbReference type="EMBL" id="MFD1628608.1"/>
    </source>
</evidence>
<sequence>MINQTSRNYTLDILRAFAAFIVVVFHLNEPIPHIDNWYRNIVKLGWLGVPIFFVISGYCIMMSAFKTSNSKEFILKRFFRIFPPYWASLIIVLLAAVLQKIITGYNSVNFIPTNLQEILANISLLTKPFSKIETINWVYWSLTYEWFFYMVIGIVLLLPYRFWMLALSMFTLISIFIPISDSGFFFFFNHWPTFSLGLAVYAFHFLKGKERLSYFFALAVLSIYGLVTNFALKGQLEYAYVSIFTFVLIVVSPYISISQNIFTRLGDYSYAVYLLHVPIGIYLFGKLKTPFIQENIGWNILYDLLNYSLCCIISYFFFRYIELPSMKMGKRFSKSNLKTQITIS</sequence>
<organism evidence="3 4">
    <name type="scientific">Pseudopedobacter beijingensis</name>
    <dbReference type="NCBI Taxonomy" id="1207056"/>
    <lineage>
        <taxon>Bacteria</taxon>
        <taxon>Pseudomonadati</taxon>
        <taxon>Bacteroidota</taxon>
        <taxon>Sphingobacteriia</taxon>
        <taxon>Sphingobacteriales</taxon>
        <taxon>Sphingobacteriaceae</taxon>
        <taxon>Pseudopedobacter</taxon>
    </lineage>
</organism>
<keyword evidence="1" id="KW-1133">Transmembrane helix</keyword>
<dbReference type="InterPro" id="IPR050879">
    <property type="entry name" value="Acyltransferase_3"/>
</dbReference>
<accession>A0ABW4I8J1</accession>
<keyword evidence="3" id="KW-0012">Acyltransferase</keyword>
<dbReference type="RefSeq" id="WP_379660992.1">
    <property type="nucleotide sequence ID" value="NZ_JBHUDG010000002.1"/>
</dbReference>
<evidence type="ECO:0000313" key="4">
    <source>
        <dbReference type="Proteomes" id="UP001597118"/>
    </source>
</evidence>
<feature type="transmembrane region" description="Helical" evidence="1">
    <location>
        <begin position="47"/>
        <end position="65"/>
    </location>
</feature>
<evidence type="ECO:0000256" key="1">
    <source>
        <dbReference type="SAM" id="Phobius"/>
    </source>
</evidence>
<feature type="transmembrane region" description="Helical" evidence="1">
    <location>
        <begin position="162"/>
        <end position="179"/>
    </location>
</feature>
<gene>
    <name evidence="3" type="ORF">ACFSAH_01900</name>
</gene>
<dbReference type="PANTHER" id="PTHR23028">
    <property type="entry name" value="ACETYLTRANSFERASE"/>
    <property type="match status" value="1"/>
</dbReference>
<dbReference type="Proteomes" id="UP001597118">
    <property type="component" value="Unassembled WGS sequence"/>
</dbReference>
<feature type="transmembrane region" description="Helical" evidence="1">
    <location>
        <begin position="85"/>
        <end position="102"/>
    </location>
</feature>
<name>A0ABW4I8J1_9SPHI</name>
<feature type="transmembrane region" description="Helical" evidence="1">
    <location>
        <begin position="185"/>
        <end position="206"/>
    </location>
</feature>
<reference evidence="4" key="1">
    <citation type="journal article" date="2019" name="Int. J. Syst. Evol. Microbiol.">
        <title>The Global Catalogue of Microorganisms (GCM) 10K type strain sequencing project: providing services to taxonomists for standard genome sequencing and annotation.</title>
        <authorList>
            <consortium name="The Broad Institute Genomics Platform"/>
            <consortium name="The Broad Institute Genome Sequencing Center for Infectious Disease"/>
            <person name="Wu L."/>
            <person name="Ma J."/>
        </authorList>
    </citation>
    <scope>NUCLEOTIDE SEQUENCE [LARGE SCALE GENOMIC DNA]</scope>
    <source>
        <strain evidence="4">CCUG 53762</strain>
    </source>
</reference>
<dbReference type="EMBL" id="JBHUDG010000002">
    <property type="protein sequence ID" value="MFD1628608.1"/>
    <property type="molecule type" value="Genomic_DNA"/>
</dbReference>
<feature type="transmembrane region" description="Helical" evidence="1">
    <location>
        <begin position="9"/>
        <end position="27"/>
    </location>
</feature>